<gene>
    <name evidence="1" type="ORF">BES08_05905</name>
</gene>
<keyword evidence="2" id="KW-1185">Reference proteome</keyword>
<dbReference type="RefSeq" id="WP_069707800.1">
    <property type="nucleotide sequence ID" value="NZ_CP017075.1"/>
</dbReference>
<accession>A0A1D8A2K9</accession>
<name>A0A1D8A2K9_9SPHN</name>
<proteinExistence type="predicted"/>
<sequence>MAFSKRKISLQFQLGQGDFGEAGMDTVTLDDLRCSVNIVRAGIGYAQADITVYGMKLDLMNKLTVTQKFFFENQRYNQVIVSAGDEQSGMAMCFGGTIMEAWADGRQAPDVAFHVSAQSGAFELMKPVRPVSFRGSVDAALMLSGIAGQMGYSFENSGVTATLVDPYKPGSAKSQIASICRDIDCLSDVDDSTKVVAVWPKGKARGAQAVLISKDTGLVSYPSYTQSGVQFSSIYNPNIVFGAALQLESQFTPASGQWAAYHIAHRLESEVPNGQWFTDVECNYLDYVA</sequence>
<reference evidence="2" key="1">
    <citation type="journal article" date="2017" name="J. Biotechnol.">
        <title>Complete genome sequence of Novosphingobium resinovorum SA1, a versatile xenobiotic-degrading bacterium capable of utilizing sulfanilic acid.</title>
        <authorList>
            <person name="Hegedus B."/>
            <person name="Kos P.B."/>
            <person name="Balint B."/>
            <person name="Maroti G."/>
            <person name="Gan H.M."/>
            <person name="Perei K."/>
            <person name="Rakhely G."/>
        </authorList>
    </citation>
    <scope>NUCLEOTIDE SEQUENCE [LARGE SCALE GENOMIC DNA]</scope>
    <source>
        <strain evidence="2">SA1</strain>
    </source>
</reference>
<dbReference type="Pfam" id="PF22759">
    <property type="entry name" value="E217_GP41"/>
    <property type="match status" value="1"/>
</dbReference>
<dbReference type="KEGG" id="nre:BES08_05905"/>
<evidence type="ECO:0000313" key="2">
    <source>
        <dbReference type="Proteomes" id="UP000094626"/>
    </source>
</evidence>
<dbReference type="Proteomes" id="UP000094626">
    <property type="component" value="Chromosome"/>
</dbReference>
<dbReference type="InterPro" id="IPR054496">
    <property type="entry name" value="E217_GP41"/>
</dbReference>
<dbReference type="AlphaFoldDB" id="A0A1D8A2K9"/>
<organism evidence="1 2">
    <name type="scientific">Novosphingobium resinovorum</name>
    <dbReference type="NCBI Taxonomy" id="158500"/>
    <lineage>
        <taxon>Bacteria</taxon>
        <taxon>Pseudomonadati</taxon>
        <taxon>Pseudomonadota</taxon>
        <taxon>Alphaproteobacteria</taxon>
        <taxon>Sphingomonadales</taxon>
        <taxon>Sphingomonadaceae</taxon>
        <taxon>Novosphingobium</taxon>
    </lineage>
</organism>
<protein>
    <submittedName>
        <fullName evidence="1">Uncharacterized protein</fullName>
    </submittedName>
</protein>
<evidence type="ECO:0000313" key="1">
    <source>
        <dbReference type="EMBL" id="AOR76344.1"/>
    </source>
</evidence>
<dbReference type="OrthoDB" id="5690318at2"/>
<dbReference type="EMBL" id="CP017075">
    <property type="protein sequence ID" value="AOR76344.1"/>
    <property type="molecule type" value="Genomic_DNA"/>
</dbReference>